<dbReference type="GO" id="GO:0016887">
    <property type="term" value="F:ATP hydrolysis activity"/>
    <property type="evidence" value="ECO:0007669"/>
    <property type="project" value="InterPro"/>
</dbReference>
<dbReference type="InterPro" id="IPR027417">
    <property type="entry name" value="P-loop_NTPase"/>
</dbReference>
<dbReference type="InterPro" id="IPR015854">
    <property type="entry name" value="ABC_transpr_LolD-like"/>
</dbReference>
<reference evidence="4 5" key="1">
    <citation type="submission" date="2016-11" db="EMBL/GenBank/DDBJ databases">
        <authorList>
            <person name="Jaros S."/>
            <person name="Januszkiewicz K."/>
            <person name="Wedrychowicz H."/>
        </authorList>
    </citation>
    <scope>NUCLEOTIDE SEQUENCE [LARGE SCALE GENOMIC DNA]</scope>
    <source>
        <strain evidence="4 5">DSM 21425</strain>
    </source>
</reference>
<keyword evidence="2 4" id="KW-0067">ATP-binding</keyword>
<evidence type="ECO:0000259" key="3">
    <source>
        <dbReference type="PROSITE" id="PS50893"/>
    </source>
</evidence>
<dbReference type="GO" id="GO:0005886">
    <property type="term" value="C:plasma membrane"/>
    <property type="evidence" value="ECO:0007669"/>
    <property type="project" value="TreeGrafter"/>
</dbReference>
<dbReference type="PANTHER" id="PTHR24220">
    <property type="entry name" value="IMPORT ATP-BINDING PROTEIN"/>
    <property type="match status" value="1"/>
</dbReference>
<organism evidence="4 5">
    <name type="scientific">Mesonia phycicola</name>
    <dbReference type="NCBI Taxonomy" id="579105"/>
    <lineage>
        <taxon>Bacteria</taxon>
        <taxon>Pseudomonadati</taxon>
        <taxon>Bacteroidota</taxon>
        <taxon>Flavobacteriia</taxon>
        <taxon>Flavobacteriales</taxon>
        <taxon>Flavobacteriaceae</taxon>
        <taxon>Mesonia</taxon>
    </lineage>
</organism>
<dbReference type="STRING" id="579105.SAMN04488096_101106"/>
<dbReference type="AlphaFoldDB" id="A0A1M6A6Q7"/>
<dbReference type="GO" id="GO:0005524">
    <property type="term" value="F:ATP binding"/>
    <property type="evidence" value="ECO:0007669"/>
    <property type="project" value="UniProtKB-KW"/>
</dbReference>
<dbReference type="SMART" id="SM00382">
    <property type="entry name" value="AAA"/>
    <property type="match status" value="1"/>
</dbReference>
<evidence type="ECO:0000313" key="5">
    <source>
        <dbReference type="Proteomes" id="UP000184225"/>
    </source>
</evidence>
<feature type="domain" description="ABC transporter" evidence="3">
    <location>
        <begin position="2"/>
        <end position="208"/>
    </location>
</feature>
<dbReference type="PANTHER" id="PTHR24220:SF659">
    <property type="entry name" value="TRANSPORTER, PUTATIVE-RELATED"/>
    <property type="match status" value="1"/>
</dbReference>
<protein>
    <submittedName>
        <fullName evidence="4">Putative ABC transport system ATP-binding protein</fullName>
    </submittedName>
</protein>
<dbReference type="InterPro" id="IPR003593">
    <property type="entry name" value="AAA+_ATPase"/>
</dbReference>
<dbReference type="InterPro" id="IPR003439">
    <property type="entry name" value="ABC_transporter-like_ATP-bd"/>
</dbReference>
<dbReference type="Pfam" id="PF00005">
    <property type="entry name" value="ABC_tran"/>
    <property type="match status" value="1"/>
</dbReference>
<evidence type="ECO:0000256" key="1">
    <source>
        <dbReference type="ARBA" id="ARBA00022741"/>
    </source>
</evidence>
<dbReference type="GO" id="GO:0022857">
    <property type="term" value="F:transmembrane transporter activity"/>
    <property type="evidence" value="ECO:0007669"/>
    <property type="project" value="TreeGrafter"/>
</dbReference>
<dbReference type="PROSITE" id="PS50893">
    <property type="entry name" value="ABC_TRANSPORTER_2"/>
    <property type="match status" value="1"/>
</dbReference>
<dbReference type="RefSeq" id="WP_073147149.1">
    <property type="nucleotide sequence ID" value="NZ_FQYY01000001.1"/>
</dbReference>
<dbReference type="EMBL" id="FQYY01000001">
    <property type="protein sequence ID" value="SHI32125.1"/>
    <property type="molecule type" value="Genomic_DNA"/>
</dbReference>
<dbReference type="Gene3D" id="3.40.50.300">
    <property type="entry name" value="P-loop containing nucleotide triphosphate hydrolases"/>
    <property type="match status" value="1"/>
</dbReference>
<dbReference type="Proteomes" id="UP000184225">
    <property type="component" value="Unassembled WGS sequence"/>
</dbReference>
<evidence type="ECO:0000256" key="2">
    <source>
        <dbReference type="ARBA" id="ARBA00022840"/>
    </source>
</evidence>
<name>A0A1M6A6Q7_9FLAO</name>
<dbReference type="OrthoDB" id="1414429at2"/>
<sequence length="208" mass="23293">MIQTKNLEFSYHSKNGMKFPDISLDQEEDLVIIGDSGKGKTTLLKLLSLLLKPLSGEIFINNTAIHTFSEREKDNFRRKHIGLVFQKSNFIQSLSLIENIQAKILFSKSKVESSAIKTILEDLGIADLMHQRMFALSEGQKQRASIALAVINNPSIILADEPTSSLDDTNSRKVINLLKATAKRSGSNLILVTHDKRIVPEFSKMIEL</sequence>
<keyword evidence="5" id="KW-1185">Reference proteome</keyword>
<gene>
    <name evidence="4" type="ORF">SAMN04488096_101106</name>
</gene>
<keyword evidence="1" id="KW-0547">Nucleotide-binding</keyword>
<proteinExistence type="predicted"/>
<dbReference type="SUPFAM" id="SSF52540">
    <property type="entry name" value="P-loop containing nucleoside triphosphate hydrolases"/>
    <property type="match status" value="1"/>
</dbReference>
<accession>A0A1M6A6Q7</accession>
<evidence type="ECO:0000313" key="4">
    <source>
        <dbReference type="EMBL" id="SHI32125.1"/>
    </source>
</evidence>